<dbReference type="EMBL" id="LLXH01001775">
    <property type="protein sequence ID" value="PKC57605.1"/>
    <property type="molecule type" value="Genomic_DNA"/>
</dbReference>
<dbReference type="VEuPathDB" id="FungiDB:RhiirFUN_026479"/>
<sequence>MSGARLLIFGNSTKHGTKSCEHIFGISYQFCADFNYLEIVQIVPKINQYFRSILSENLLFRKEKKVREGYDFNEYEEINLSDNNIEYLRYWPSDVEIDNAISTGYERAIHLARYLEMTAIPNDAHYFNIHKRFPTSQLEDFWENNPNFRTTDNELDLDSLSISQYINCAISKMNPKEEDSQVAFLLEKTYETCQVIEELIQKLPDIPWFLNNSESDFNYILSDESLNIKFFLNLCQCHDAYSNKKLERTRSVTRNNNNENNASNKFDINKASSLVSYLTKNETTSIKSQENRWKLSRKTNNIFKEKISSASGNLFKQHLSCANIAIFPLQIRSFVIAIFNNTFCVAQIIAMYEQNASIHLYIDMPISKLKSLFYVSMKIFFHINGAIFSEIRNHSFCIFSHIEPLHIIHHLASKDISINEEALILKGQAKKTFNTLNKK</sequence>
<proteinExistence type="predicted"/>
<organism evidence="1 2">
    <name type="scientific">Rhizophagus irregularis</name>
    <dbReference type="NCBI Taxonomy" id="588596"/>
    <lineage>
        <taxon>Eukaryota</taxon>
        <taxon>Fungi</taxon>
        <taxon>Fungi incertae sedis</taxon>
        <taxon>Mucoromycota</taxon>
        <taxon>Glomeromycotina</taxon>
        <taxon>Glomeromycetes</taxon>
        <taxon>Glomerales</taxon>
        <taxon>Glomeraceae</taxon>
        <taxon>Rhizophagus</taxon>
    </lineage>
</organism>
<dbReference type="OrthoDB" id="2424441at2759"/>
<dbReference type="AlphaFoldDB" id="A0A2I1ERW6"/>
<protein>
    <submittedName>
        <fullName evidence="1">Uncharacterized protein</fullName>
    </submittedName>
</protein>
<name>A0A2I1ERW6_9GLOM</name>
<reference evidence="1 2" key="2">
    <citation type="submission" date="2017-10" db="EMBL/GenBank/DDBJ databases">
        <title>Genome analyses suggest a sexual origin of heterokaryosis in a supposedly ancient asexual fungus.</title>
        <authorList>
            <person name="Corradi N."/>
            <person name="Sedzielewska K."/>
            <person name="Noel J."/>
            <person name="Charron P."/>
            <person name="Farinelli L."/>
            <person name="Marton T."/>
            <person name="Kruger M."/>
            <person name="Pelin A."/>
            <person name="Brachmann A."/>
            <person name="Corradi N."/>
        </authorList>
    </citation>
    <scope>NUCLEOTIDE SEQUENCE [LARGE SCALE GENOMIC DNA]</scope>
    <source>
        <strain evidence="1 2">A1</strain>
    </source>
</reference>
<comment type="caution">
    <text evidence="1">The sequence shown here is derived from an EMBL/GenBank/DDBJ whole genome shotgun (WGS) entry which is preliminary data.</text>
</comment>
<evidence type="ECO:0000313" key="1">
    <source>
        <dbReference type="EMBL" id="PKC57605.1"/>
    </source>
</evidence>
<accession>A0A2I1ERW6</accession>
<dbReference type="VEuPathDB" id="FungiDB:FUN_021955"/>
<evidence type="ECO:0000313" key="2">
    <source>
        <dbReference type="Proteomes" id="UP000232688"/>
    </source>
</evidence>
<gene>
    <name evidence="1" type="ORF">RhiirA1_472244</name>
</gene>
<dbReference type="VEuPathDB" id="FungiDB:RhiirA1_472244"/>
<dbReference type="Proteomes" id="UP000232688">
    <property type="component" value="Unassembled WGS sequence"/>
</dbReference>
<reference evidence="1 2" key="1">
    <citation type="submission" date="2017-10" db="EMBL/GenBank/DDBJ databases">
        <title>Extensive intraspecific genome diversity in a model arbuscular mycorrhizal fungus.</title>
        <authorList>
            <person name="Chen E.C.H."/>
            <person name="Morin E."/>
            <person name="Baudet D."/>
            <person name="Noel J."/>
            <person name="Ndikumana S."/>
            <person name="Charron P."/>
            <person name="St-Onge C."/>
            <person name="Giorgi J."/>
            <person name="Grigoriev I.V."/>
            <person name="Roux C."/>
            <person name="Martin F.M."/>
            <person name="Corradi N."/>
        </authorList>
    </citation>
    <scope>NUCLEOTIDE SEQUENCE [LARGE SCALE GENOMIC DNA]</scope>
    <source>
        <strain evidence="1 2">A1</strain>
    </source>
</reference>